<evidence type="ECO:0000256" key="1">
    <source>
        <dbReference type="SAM" id="MobiDB-lite"/>
    </source>
</evidence>
<dbReference type="AlphaFoldDB" id="A0A3N4JEY8"/>
<dbReference type="InterPro" id="IPR013087">
    <property type="entry name" value="Znf_C2H2_type"/>
</dbReference>
<keyword evidence="4" id="KW-1185">Reference proteome</keyword>
<dbReference type="STRING" id="1336337.A0A3N4JEY8"/>
<evidence type="ECO:0000313" key="4">
    <source>
        <dbReference type="Proteomes" id="UP000276215"/>
    </source>
</evidence>
<protein>
    <recommendedName>
        <fullName evidence="2">C2H2-type domain-containing protein</fullName>
    </recommendedName>
</protein>
<dbReference type="Pfam" id="PF11917">
    <property type="entry name" value="DUF3435"/>
    <property type="match status" value="1"/>
</dbReference>
<dbReference type="Proteomes" id="UP000276215">
    <property type="component" value="Unassembled WGS sequence"/>
</dbReference>
<dbReference type="PROSITE" id="PS00028">
    <property type="entry name" value="ZINC_FINGER_C2H2_1"/>
    <property type="match status" value="1"/>
</dbReference>
<dbReference type="PANTHER" id="PTHR37535">
    <property type="entry name" value="FLUG DOMAIN PROTEIN"/>
    <property type="match status" value="1"/>
</dbReference>
<name>A0A3N4JEY8_9PEZI</name>
<dbReference type="EMBL" id="ML120428">
    <property type="protein sequence ID" value="RPA95261.1"/>
    <property type="molecule type" value="Genomic_DNA"/>
</dbReference>
<feature type="region of interest" description="Disordered" evidence="1">
    <location>
        <begin position="301"/>
        <end position="337"/>
    </location>
</feature>
<evidence type="ECO:0000313" key="3">
    <source>
        <dbReference type="EMBL" id="RPA95261.1"/>
    </source>
</evidence>
<dbReference type="OrthoDB" id="3544487at2759"/>
<accession>A0A3N4JEY8</accession>
<proteinExistence type="predicted"/>
<dbReference type="PANTHER" id="PTHR37535:SF4">
    <property type="entry name" value="FLUG DOMAIN-CONTAINING PROTEIN"/>
    <property type="match status" value="1"/>
</dbReference>
<reference evidence="3 4" key="1">
    <citation type="journal article" date="2018" name="Nat. Ecol. Evol.">
        <title>Pezizomycetes genomes reveal the molecular basis of ectomycorrhizal truffle lifestyle.</title>
        <authorList>
            <person name="Murat C."/>
            <person name="Payen T."/>
            <person name="Noel B."/>
            <person name="Kuo A."/>
            <person name="Morin E."/>
            <person name="Chen J."/>
            <person name="Kohler A."/>
            <person name="Krizsan K."/>
            <person name="Balestrini R."/>
            <person name="Da Silva C."/>
            <person name="Montanini B."/>
            <person name="Hainaut M."/>
            <person name="Levati E."/>
            <person name="Barry K.W."/>
            <person name="Belfiori B."/>
            <person name="Cichocki N."/>
            <person name="Clum A."/>
            <person name="Dockter R.B."/>
            <person name="Fauchery L."/>
            <person name="Guy J."/>
            <person name="Iotti M."/>
            <person name="Le Tacon F."/>
            <person name="Lindquist E.A."/>
            <person name="Lipzen A."/>
            <person name="Malagnac F."/>
            <person name="Mello A."/>
            <person name="Molinier V."/>
            <person name="Miyauchi S."/>
            <person name="Poulain J."/>
            <person name="Riccioni C."/>
            <person name="Rubini A."/>
            <person name="Sitrit Y."/>
            <person name="Splivallo R."/>
            <person name="Traeger S."/>
            <person name="Wang M."/>
            <person name="Zifcakova L."/>
            <person name="Wipf D."/>
            <person name="Zambonelli A."/>
            <person name="Paolocci F."/>
            <person name="Nowrousian M."/>
            <person name="Ottonello S."/>
            <person name="Baldrian P."/>
            <person name="Spatafora J.W."/>
            <person name="Henrissat B."/>
            <person name="Nagy L.G."/>
            <person name="Aury J.M."/>
            <person name="Wincker P."/>
            <person name="Grigoriev I.V."/>
            <person name="Bonfante P."/>
            <person name="Martin F.M."/>
        </authorList>
    </citation>
    <scope>NUCLEOTIDE SEQUENCE [LARGE SCALE GENOMIC DNA]</scope>
    <source>
        <strain evidence="3 4">120613-1</strain>
    </source>
</reference>
<gene>
    <name evidence="3" type="ORF">L873DRAFT_1792437</name>
</gene>
<dbReference type="InterPro" id="IPR021842">
    <property type="entry name" value="DUF3435"/>
</dbReference>
<feature type="domain" description="C2H2-type" evidence="2">
    <location>
        <begin position="288"/>
        <end position="310"/>
    </location>
</feature>
<evidence type="ECO:0000259" key="2">
    <source>
        <dbReference type="PROSITE" id="PS00028"/>
    </source>
</evidence>
<organism evidence="3 4">
    <name type="scientific">Choiromyces venosus 120613-1</name>
    <dbReference type="NCBI Taxonomy" id="1336337"/>
    <lineage>
        <taxon>Eukaryota</taxon>
        <taxon>Fungi</taxon>
        <taxon>Dikarya</taxon>
        <taxon>Ascomycota</taxon>
        <taxon>Pezizomycotina</taxon>
        <taxon>Pezizomycetes</taxon>
        <taxon>Pezizales</taxon>
        <taxon>Tuberaceae</taxon>
        <taxon>Choiromyces</taxon>
    </lineage>
</organism>
<feature type="compositionally biased region" description="Basic and acidic residues" evidence="1">
    <location>
        <begin position="301"/>
        <end position="329"/>
    </location>
</feature>
<sequence length="337" mass="37767">MMKESRHHDGTFVTVVIRQEKNGICPIALFIALAFADDAFESRINSPEVLMKLKVPEGKESLQILFKLSVLHRYLFRQCNRDSVSEEPSTVLQMGDLLKKLGLRMGYLEKLLSYSFRRGAGRIADDIGTDAKRNHLLGHGDSSVFKAYIPKTTSLDIQSAYRERPAQTKQINKALVIARLYSENPKSQEDVIRALTEICEHGHGGCSVESLPPGSHLSQDGFYHILSFPNTLRVPTKVENLWEGFSLESCQWVGCTVALGSSATEPINGEYTLTTHLLQEHLLNHQRCSWGTCNKRFSSLEDREQHAPSHTERGQRARVSGDDGVDDRQLSTSRGNS</sequence>